<evidence type="ECO:0000313" key="7">
    <source>
        <dbReference type="Proteomes" id="UP000198847"/>
    </source>
</evidence>
<evidence type="ECO:0000313" key="6">
    <source>
        <dbReference type="EMBL" id="SEO99653.1"/>
    </source>
</evidence>
<comment type="subunit">
    <text evidence="3">Homotrimer.</text>
</comment>
<dbReference type="NCBIfam" id="TIGR01182">
    <property type="entry name" value="eda"/>
    <property type="match status" value="1"/>
</dbReference>
<comment type="similarity">
    <text evidence="2">Belongs to the KHG/KDPG aldolase family.</text>
</comment>
<gene>
    <name evidence="6" type="ORF">SAMN04490178_10884</name>
</gene>
<keyword evidence="5" id="KW-0119">Carbohydrate metabolism</keyword>
<evidence type="ECO:0000256" key="4">
    <source>
        <dbReference type="ARBA" id="ARBA00023239"/>
    </source>
</evidence>
<dbReference type="Gene3D" id="3.20.20.70">
    <property type="entry name" value="Aldolase class I"/>
    <property type="match status" value="1"/>
</dbReference>
<evidence type="ECO:0000256" key="3">
    <source>
        <dbReference type="ARBA" id="ARBA00011233"/>
    </source>
</evidence>
<keyword evidence="4" id="KW-0456">Lyase</keyword>
<reference evidence="6 7" key="1">
    <citation type="submission" date="2016-10" db="EMBL/GenBank/DDBJ databases">
        <authorList>
            <person name="de Groot N.N."/>
        </authorList>
    </citation>
    <scope>NUCLEOTIDE SEQUENCE [LARGE SCALE GENOMIC DNA]</scope>
    <source>
        <strain evidence="6 7">DSM 13305</strain>
    </source>
</reference>
<evidence type="ECO:0000256" key="5">
    <source>
        <dbReference type="ARBA" id="ARBA00023277"/>
    </source>
</evidence>
<dbReference type="EMBL" id="FODY01000008">
    <property type="protein sequence ID" value="SEO99653.1"/>
    <property type="molecule type" value="Genomic_DNA"/>
</dbReference>
<dbReference type="AlphaFoldDB" id="A0A1H8U9X5"/>
<dbReference type="GO" id="GO:0016829">
    <property type="term" value="F:lyase activity"/>
    <property type="evidence" value="ECO:0007669"/>
    <property type="project" value="UniProtKB-KW"/>
</dbReference>
<organism evidence="6 7">
    <name type="scientific">Propionispora vibrioides</name>
    <dbReference type="NCBI Taxonomy" id="112903"/>
    <lineage>
        <taxon>Bacteria</taxon>
        <taxon>Bacillati</taxon>
        <taxon>Bacillota</taxon>
        <taxon>Negativicutes</taxon>
        <taxon>Selenomonadales</taxon>
        <taxon>Sporomusaceae</taxon>
        <taxon>Propionispora</taxon>
    </lineage>
</organism>
<dbReference type="CDD" id="cd00452">
    <property type="entry name" value="KDPG_aldolase"/>
    <property type="match status" value="1"/>
</dbReference>
<dbReference type="InterPro" id="IPR000887">
    <property type="entry name" value="Aldlse_KDPG_KHG"/>
</dbReference>
<keyword evidence="7" id="KW-1185">Reference proteome</keyword>
<protein>
    <submittedName>
        <fullName evidence="6">2-keto-3-deoxy-phosphogluconate aldolase</fullName>
    </submittedName>
</protein>
<dbReference type="SUPFAM" id="SSF51569">
    <property type="entry name" value="Aldolase"/>
    <property type="match status" value="1"/>
</dbReference>
<dbReference type="Pfam" id="PF01081">
    <property type="entry name" value="Aldolase"/>
    <property type="match status" value="1"/>
</dbReference>
<dbReference type="Proteomes" id="UP000198847">
    <property type="component" value="Unassembled WGS sequence"/>
</dbReference>
<sequence>MTGMLKKYQTVQRIIDVGVVAVVRAENEEQAQQIAAACIAGGVTAIEMTFTVPGACKVMESLAKTYSPDQLILGAGTVLDPETARIAILSGASYVVTPMLSLPTIVLCNRYHIPVMPGAATARDALEALEAGADVIKVFPGELYGPKVIKAFKGPLPQANFMPTGGVTPENTAEWIKAGAVAIGAGGALSGPAAKGDYAAVTDNARKFIEAVKEARS</sequence>
<proteinExistence type="inferred from homology"/>
<evidence type="ECO:0000256" key="1">
    <source>
        <dbReference type="ARBA" id="ARBA00004761"/>
    </source>
</evidence>
<evidence type="ECO:0000256" key="2">
    <source>
        <dbReference type="ARBA" id="ARBA00006906"/>
    </source>
</evidence>
<comment type="pathway">
    <text evidence="1">Carbohydrate acid metabolism.</text>
</comment>
<dbReference type="NCBIfam" id="NF005119">
    <property type="entry name" value="PRK06552.1"/>
    <property type="match status" value="1"/>
</dbReference>
<accession>A0A1H8U9X5</accession>
<dbReference type="PANTHER" id="PTHR30246">
    <property type="entry name" value="2-KETO-3-DEOXY-6-PHOSPHOGLUCONATE ALDOLASE"/>
    <property type="match status" value="1"/>
</dbReference>
<name>A0A1H8U9X5_9FIRM</name>
<dbReference type="InterPro" id="IPR013785">
    <property type="entry name" value="Aldolase_TIM"/>
</dbReference>
<dbReference type="STRING" id="112903.SAMN04490178_10884"/>
<dbReference type="PANTHER" id="PTHR30246:SF1">
    <property type="entry name" value="2-DEHYDRO-3-DEOXY-6-PHOSPHOGALACTONATE ALDOLASE-RELATED"/>
    <property type="match status" value="1"/>
</dbReference>